<gene>
    <name evidence="2" type="ORF">TNCT_474701</name>
</gene>
<feature type="region of interest" description="Disordered" evidence="1">
    <location>
        <begin position="66"/>
        <end position="111"/>
    </location>
</feature>
<name>A0A8X6KPV9_TRICU</name>
<evidence type="ECO:0000313" key="3">
    <source>
        <dbReference type="Proteomes" id="UP000887116"/>
    </source>
</evidence>
<reference evidence="2" key="1">
    <citation type="submission" date="2020-07" db="EMBL/GenBank/DDBJ databases">
        <title>Multicomponent nature underlies the extraordinary mechanical properties of spider dragline silk.</title>
        <authorList>
            <person name="Kono N."/>
            <person name="Nakamura H."/>
            <person name="Mori M."/>
            <person name="Yoshida Y."/>
            <person name="Ohtoshi R."/>
            <person name="Malay A.D."/>
            <person name="Moran D.A.P."/>
            <person name="Tomita M."/>
            <person name="Numata K."/>
            <person name="Arakawa K."/>
        </authorList>
    </citation>
    <scope>NUCLEOTIDE SEQUENCE</scope>
</reference>
<dbReference type="EMBL" id="BMAO01031894">
    <property type="protein sequence ID" value="GFQ78378.1"/>
    <property type="molecule type" value="Genomic_DNA"/>
</dbReference>
<sequence>MSTFLRPCGPQLEGYVYKFEHAKERSKFEVNKRTKGGGWAPPCEDASASRPESLNRVFGSKTHQATLNSPSLANRPIPSLPAVPLLSPPLAEGDGEESNGGGAEGWMEGSE</sequence>
<evidence type="ECO:0000256" key="1">
    <source>
        <dbReference type="SAM" id="MobiDB-lite"/>
    </source>
</evidence>
<dbReference type="Proteomes" id="UP000887116">
    <property type="component" value="Unassembled WGS sequence"/>
</dbReference>
<protein>
    <submittedName>
        <fullName evidence="2">Uncharacterized protein</fullName>
    </submittedName>
</protein>
<feature type="region of interest" description="Disordered" evidence="1">
    <location>
        <begin position="31"/>
        <end position="52"/>
    </location>
</feature>
<evidence type="ECO:0000313" key="2">
    <source>
        <dbReference type="EMBL" id="GFQ78378.1"/>
    </source>
</evidence>
<dbReference type="AlphaFoldDB" id="A0A8X6KPV9"/>
<feature type="compositionally biased region" description="Low complexity" evidence="1">
    <location>
        <begin position="76"/>
        <end position="91"/>
    </location>
</feature>
<organism evidence="2 3">
    <name type="scientific">Trichonephila clavata</name>
    <name type="common">Joro spider</name>
    <name type="synonym">Nephila clavata</name>
    <dbReference type="NCBI Taxonomy" id="2740835"/>
    <lineage>
        <taxon>Eukaryota</taxon>
        <taxon>Metazoa</taxon>
        <taxon>Ecdysozoa</taxon>
        <taxon>Arthropoda</taxon>
        <taxon>Chelicerata</taxon>
        <taxon>Arachnida</taxon>
        <taxon>Araneae</taxon>
        <taxon>Araneomorphae</taxon>
        <taxon>Entelegynae</taxon>
        <taxon>Araneoidea</taxon>
        <taxon>Nephilidae</taxon>
        <taxon>Trichonephila</taxon>
    </lineage>
</organism>
<accession>A0A8X6KPV9</accession>
<keyword evidence="3" id="KW-1185">Reference proteome</keyword>
<comment type="caution">
    <text evidence="2">The sequence shown here is derived from an EMBL/GenBank/DDBJ whole genome shotgun (WGS) entry which is preliminary data.</text>
</comment>
<proteinExistence type="predicted"/>